<sequence length="364" mass="37818">MSATTAGVFDSETATDEHADLRELVDGIAGKFYSAAMGNHGIPEPFDTQLWAALEETGLSRLASSSDLGAGPTEAAIVLYGLARHAAAVPIAEADLLGGWLATRAGIELPEGVATVAIADATTGEASVGRVTAVPWARDCKHIVLAAPGSHGTRVGVVDVIVDKLVLDHNLAGEPRDGIETGLLTSQLTTVDSAIGRELLTRGAWARCIQVLGALDAAATLTVTHTRERVQFGRPLSALQAVQHSLAAMAGDIERARSAVDAAISAATAYGFGDDRTELAVAVAKIVLGQVVGPVTTAAHQLHGAIGVTREHPLWLFTLRAQSWVGDYGTARLFAHQLGRLTLACDNPWGLVTGEVTANRGQQA</sequence>
<evidence type="ECO:0000256" key="1">
    <source>
        <dbReference type="ARBA" id="ARBA00022630"/>
    </source>
</evidence>
<evidence type="ECO:0000256" key="3">
    <source>
        <dbReference type="ARBA" id="ARBA00023002"/>
    </source>
</evidence>
<dbReference type="Gene3D" id="1.10.540.10">
    <property type="entry name" value="Acyl-CoA dehydrogenase/oxidase, N-terminal domain"/>
    <property type="match status" value="1"/>
</dbReference>
<accession>A0A5S9RCV4</accession>
<keyword evidence="1" id="KW-0285">Flavoprotein</keyword>
<dbReference type="InterPro" id="IPR037069">
    <property type="entry name" value="AcylCoA_DH/ox_N_sf"/>
</dbReference>
<dbReference type="GO" id="GO:0005737">
    <property type="term" value="C:cytoplasm"/>
    <property type="evidence" value="ECO:0007669"/>
    <property type="project" value="TreeGrafter"/>
</dbReference>
<dbReference type="RefSeq" id="WP_159235398.1">
    <property type="nucleotide sequence ID" value="NZ_CACSIP010000075.1"/>
</dbReference>
<dbReference type="EC" id="1.3.8.1" evidence="5"/>
<dbReference type="Pfam" id="PF00441">
    <property type="entry name" value="Acyl-CoA_dh_1"/>
    <property type="match status" value="1"/>
</dbReference>
<evidence type="ECO:0000313" key="6">
    <source>
        <dbReference type="Proteomes" id="UP000430146"/>
    </source>
</evidence>
<dbReference type="InterPro" id="IPR036250">
    <property type="entry name" value="AcylCo_DH-like_C"/>
</dbReference>
<reference evidence="5 6" key="1">
    <citation type="submission" date="2019-11" db="EMBL/GenBank/DDBJ databases">
        <authorList>
            <person name="Holert J."/>
        </authorList>
    </citation>
    <scope>NUCLEOTIDE SEQUENCE [LARGE SCALE GENOMIC DNA]</scope>
    <source>
        <strain evidence="5">BC8_1</strain>
    </source>
</reference>
<gene>
    <name evidence="5" type="ORF">AELLOGFF_02322</name>
</gene>
<name>A0A5S9RCV4_MYCVN</name>
<dbReference type="EMBL" id="CACSIP010000075">
    <property type="protein sequence ID" value="CAA0137629.1"/>
    <property type="molecule type" value="Genomic_DNA"/>
</dbReference>
<dbReference type="GO" id="GO:0033539">
    <property type="term" value="P:fatty acid beta-oxidation using acyl-CoA dehydrogenase"/>
    <property type="evidence" value="ECO:0007669"/>
    <property type="project" value="TreeGrafter"/>
</dbReference>
<dbReference type="InterPro" id="IPR009075">
    <property type="entry name" value="AcylCo_DH/oxidase_C"/>
</dbReference>
<dbReference type="PANTHER" id="PTHR48083">
    <property type="entry name" value="MEDIUM-CHAIN SPECIFIC ACYL-COA DEHYDROGENASE, MITOCHONDRIAL-RELATED"/>
    <property type="match status" value="1"/>
</dbReference>
<dbReference type="GO" id="GO:0050660">
    <property type="term" value="F:flavin adenine dinucleotide binding"/>
    <property type="evidence" value="ECO:0007669"/>
    <property type="project" value="InterPro"/>
</dbReference>
<keyword evidence="2" id="KW-0274">FAD</keyword>
<dbReference type="GO" id="GO:0016937">
    <property type="term" value="F:short-chain fatty acyl-CoA dehydrogenase activity"/>
    <property type="evidence" value="ECO:0007669"/>
    <property type="project" value="UniProtKB-EC"/>
</dbReference>
<dbReference type="Gene3D" id="1.20.140.10">
    <property type="entry name" value="Butyryl-CoA Dehydrogenase, subunit A, domain 3"/>
    <property type="match status" value="1"/>
</dbReference>
<evidence type="ECO:0000313" key="5">
    <source>
        <dbReference type="EMBL" id="CAA0137629.1"/>
    </source>
</evidence>
<feature type="domain" description="Acyl-CoA dehydrogenase/oxidase C-terminal" evidence="4">
    <location>
        <begin position="198"/>
        <end position="322"/>
    </location>
</feature>
<keyword evidence="6" id="KW-1185">Reference proteome</keyword>
<proteinExistence type="predicted"/>
<dbReference type="SUPFAM" id="SSF47203">
    <property type="entry name" value="Acyl-CoA dehydrogenase C-terminal domain-like"/>
    <property type="match status" value="1"/>
</dbReference>
<dbReference type="OrthoDB" id="2450120at2"/>
<organism evidence="5 6">
    <name type="scientific">Mycolicibacterium vanbaalenii</name>
    <name type="common">Mycobacterium vanbaalenii</name>
    <dbReference type="NCBI Taxonomy" id="110539"/>
    <lineage>
        <taxon>Bacteria</taxon>
        <taxon>Bacillati</taxon>
        <taxon>Actinomycetota</taxon>
        <taxon>Actinomycetes</taxon>
        <taxon>Mycobacteriales</taxon>
        <taxon>Mycobacteriaceae</taxon>
        <taxon>Mycolicibacterium</taxon>
    </lineage>
</organism>
<keyword evidence="3 5" id="KW-0560">Oxidoreductase</keyword>
<dbReference type="Proteomes" id="UP000430146">
    <property type="component" value="Unassembled WGS sequence"/>
</dbReference>
<evidence type="ECO:0000259" key="4">
    <source>
        <dbReference type="Pfam" id="PF00441"/>
    </source>
</evidence>
<protein>
    <submittedName>
        <fullName evidence="5">Acyl-CoA dehydrogenase, short-chain specific</fullName>
        <ecNumber evidence="5">1.3.8.1</ecNumber>
    </submittedName>
</protein>
<dbReference type="PANTHER" id="PTHR48083:SF2">
    <property type="entry name" value="MEDIUM-CHAIN SPECIFIC ACYL-COA DEHYDROGENASE, MITOCHONDRIAL"/>
    <property type="match status" value="1"/>
</dbReference>
<dbReference type="AlphaFoldDB" id="A0A5S9RCV4"/>
<evidence type="ECO:0000256" key="2">
    <source>
        <dbReference type="ARBA" id="ARBA00022827"/>
    </source>
</evidence>
<dbReference type="InterPro" id="IPR050741">
    <property type="entry name" value="Acyl-CoA_dehydrogenase"/>
</dbReference>